<feature type="non-terminal residue" evidence="2">
    <location>
        <position position="1"/>
    </location>
</feature>
<proteinExistence type="predicted"/>
<dbReference type="PANTHER" id="PTHR44590:SF3">
    <property type="entry name" value="CARBOXYLESTERASE TYPE B DOMAIN-CONTAINING PROTEIN"/>
    <property type="match status" value="1"/>
</dbReference>
<gene>
    <name evidence="2" type="ORF">WUBG_16267</name>
</gene>
<name>J9AFJ5_WUCBA</name>
<accession>J9AFJ5</accession>
<dbReference type="EMBL" id="ADBV01015298">
    <property type="protein sequence ID" value="EJW72825.1"/>
    <property type="molecule type" value="Genomic_DNA"/>
</dbReference>
<dbReference type="InterPro" id="IPR002018">
    <property type="entry name" value="CarbesteraseB"/>
</dbReference>
<evidence type="ECO:0000313" key="2">
    <source>
        <dbReference type="EMBL" id="EJW72825.1"/>
    </source>
</evidence>
<reference evidence="3" key="1">
    <citation type="submission" date="2012-08" db="EMBL/GenBank/DDBJ databases">
        <title>The Genome Sequence of Wuchereria bancrofti.</title>
        <authorList>
            <person name="Nutman T.B."/>
            <person name="Fink D.L."/>
            <person name="Russ C."/>
            <person name="Young S."/>
            <person name="Zeng Q."/>
            <person name="Koehrsen M."/>
            <person name="Alvarado L."/>
            <person name="Berlin A."/>
            <person name="Chapman S.B."/>
            <person name="Chen Z."/>
            <person name="Freedman E."/>
            <person name="Gellesch M."/>
            <person name="Goldberg J."/>
            <person name="Griggs A."/>
            <person name="Gujja S."/>
            <person name="Heilman E.R."/>
            <person name="Heiman D."/>
            <person name="Hepburn T."/>
            <person name="Howarth C."/>
            <person name="Jen D."/>
            <person name="Larson L."/>
            <person name="Lewis B."/>
            <person name="Mehta T."/>
            <person name="Park D."/>
            <person name="Pearson M."/>
            <person name="Roberts A."/>
            <person name="Saif S."/>
            <person name="Shea T."/>
            <person name="Shenoy N."/>
            <person name="Sisk P."/>
            <person name="Stolte C."/>
            <person name="Sykes S."/>
            <person name="Walk T."/>
            <person name="White J."/>
            <person name="Yandava C."/>
            <person name="Haas B."/>
            <person name="Henn M.R."/>
            <person name="Nusbaum C."/>
            <person name="Birren B."/>
        </authorList>
    </citation>
    <scope>NUCLEOTIDE SEQUENCE [LARGE SCALE GENOMIC DNA]</scope>
    <source>
        <strain evidence="3">NA</strain>
    </source>
</reference>
<sequence length="109" mass="11941">TGDATIFPTESIVQNFASKSIIFVAINYRLGPLGFLTASHRDLHGNYGLDDQIEAIRWIRANARNFDGNLNNIVVGGIGAGAACASILAVSPKTRDFCFCCLFMWFAFY</sequence>
<protein>
    <recommendedName>
        <fullName evidence="1">Carboxylesterase type B domain-containing protein</fullName>
    </recommendedName>
</protein>
<evidence type="ECO:0000259" key="1">
    <source>
        <dbReference type="Pfam" id="PF00135"/>
    </source>
</evidence>
<dbReference type="Pfam" id="PF00135">
    <property type="entry name" value="COesterase"/>
    <property type="match status" value="1"/>
</dbReference>
<dbReference type="Proteomes" id="UP000004810">
    <property type="component" value="Unassembled WGS sequence"/>
</dbReference>
<comment type="caution">
    <text evidence="2">The sequence shown here is derived from an EMBL/GenBank/DDBJ whole genome shotgun (WGS) entry which is preliminary data.</text>
</comment>
<dbReference type="Gene3D" id="3.40.50.1820">
    <property type="entry name" value="alpha/beta hydrolase"/>
    <property type="match status" value="1"/>
</dbReference>
<dbReference type="AlphaFoldDB" id="J9AFJ5"/>
<dbReference type="PANTHER" id="PTHR44590">
    <property type="entry name" value="CARBOXYLIC ESTER HYDROLASE-RELATED"/>
    <property type="match status" value="1"/>
</dbReference>
<organism evidence="2 3">
    <name type="scientific">Wuchereria bancrofti</name>
    <dbReference type="NCBI Taxonomy" id="6293"/>
    <lineage>
        <taxon>Eukaryota</taxon>
        <taxon>Metazoa</taxon>
        <taxon>Ecdysozoa</taxon>
        <taxon>Nematoda</taxon>
        <taxon>Chromadorea</taxon>
        <taxon>Rhabditida</taxon>
        <taxon>Spirurina</taxon>
        <taxon>Spiruromorpha</taxon>
        <taxon>Filarioidea</taxon>
        <taxon>Onchocercidae</taxon>
        <taxon>Wuchereria</taxon>
    </lineage>
</organism>
<evidence type="ECO:0000313" key="3">
    <source>
        <dbReference type="Proteomes" id="UP000004810"/>
    </source>
</evidence>
<dbReference type="InterPro" id="IPR029058">
    <property type="entry name" value="AB_hydrolase_fold"/>
</dbReference>
<feature type="domain" description="Carboxylesterase type B" evidence="1">
    <location>
        <begin position="14"/>
        <end position="96"/>
    </location>
</feature>
<dbReference type="SUPFAM" id="SSF53474">
    <property type="entry name" value="alpha/beta-Hydrolases"/>
    <property type="match status" value="1"/>
</dbReference>